<protein>
    <recommendedName>
        <fullName evidence="3">WXG100 family type VII secretion target</fullName>
    </recommendedName>
</protein>
<gene>
    <name evidence="1" type="ORF">EXU32_15625</name>
</gene>
<sequence>MALTDGMDPVRIREVARQLTTESGKIEEVVTNGTTQAGTLAENWIGNDSEQFASSWQDAVKSLQAARDLMNDYARTAVQQADEQKGASGATSD</sequence>
<dbReference type="AlphaFoldDB" id="A0A4P6N0A0"/>
<dbReference type="Gene3D" id="1.10.287.1060">
    <property type="entry name" value="ESAT-6-like"/>
    <property type="match status" value="1"/>
</dbReference>
<organism evidence="1 2">
    <name type="scientific">Janibacter limosus</name>
    <dbReference type="NCBI Taxonomy" id="53458"/>
    <lineage>
        <taxon>Bacteria</taxon>
        <taxon>Bacillati</taxon>
        <taxon>Actinomycetota</taxon>
        <taxon>Actinomycetes</taxon>
        <taxon>Micrococcales</taxon>
        <taxon>Intrasporangiaceae</taxon>
        <taxon>Janibacter</taxon>
    </lineage>
</organism>
<proteinExistence type="predicted"/>
<dbReference type="Pfam" id="PF06013">
    <property type="entry name" value="WXG100"/>
    <property type="match status" value="1"/>
</dbReference>
<accession>A0A4P6N0A0</accession>
<name>A0A4P6N0A0_9MICO</name>
<keyword evidence="2" id="KW-1185">Reference proteome</keyword>
<dbReference type="EMBL" id="CP036164">
    <property type="protein sequence ID" value="QBF47553.1"/>
    <property type="molecule type" value="Genomic_DNA"/>
</dbReference>
<dbReference type="OrthoDB" id="4871445at2"/>
<evidence type="ECO:0000313" key="2">
    <source>
        <dbReference type="Proteomes" id="UP000290408"/>
    </source>
</evidence>
<reference evidence="1 2" key="1">
    <citation type="submission" date="2019-02" db="EMBL/GenBank/DDBJ databases">
        <title>Genomic data mining of an Antarctic deep-sea actinobacterium, Janibacterlimosus P3-3-X1.</title>
        <authorList>
            <person name="Liao L."/>
            <person name="Chen B."/>
        </authorList>
    </citation>
    <scope>NUCLEOTIDE SEQUENCE [LARGE SCALE GENOMIC DNA]</scope>
    <source>
        <strain evidence="1 2">P3-3-X1</strain>
    </source>
</reference>
<dbReference type="RefSeq" id="WP_130630739.1">
    <property type="nucleotide sequence ID" value="NZ_CP036164.1"/>
</dbReference>
<dbReference type="SUPFAM" id="SSF140453">
    <property type="entry name" value="EsxAB dimer-like"/>
    <property type="match status" value="1"/>
</dbReference>
<evidence type="ECO:0008006" key="3">
    <source>
        <dbReference type="Google" id="ProtNLM"/>
    </source>
</evidence>
<dbReference type="InterPro" id="IPR036689">
    <property type="entry name" value="ESAT-6-like_sf"/>
</dbReference>
<dbReference type="InterPro" id="IPR010310">
    <property type="entry name" value="T7SS_ESAT-6-like"/>
</dbReference>
<evidence type="ECO:0000313" key="1">
    <source>
        <dbReference type="EMBL" id="QBF47553.1"/>
    </source>
</evidence>
<dbReference type="KEGG" id="jli:EXU32_15625"/>
<dbReference type="Proteomes" id="UP000290408">
    <property type="component" value="Chromosome"/>
</dbReference>